<accession>A0A1B1MZC1</accession>
<organism evidence="3 4">
    <name type="scientific">Paenibacillus yonginensis</name>
    <dbReference type="NCBI Taxonomy" id="1462996"/>
    <lineage>
        <taxon>Bacteria</taxon>
        <taxon>Bacillati</taxon>
        <taxon>Bacillota</taxon>
        <taxon>Bacilli</taxon>
        <taxon>Bacillales</taxon>
        <taxon>Paenibacillaceae</taxon>
        <taxon>Paenibacillus</taxon>
    </lineage>
</organism>
<gene>
    <name evidence="3" type="ORF">AWM70_07945</name>
</gene>
<dbReference type="KEGG" id="pyg:AWM70_07945"/>
<dbReference type="Pfam" id="PF01381">
    <property type="entry name" value="HTH_3"/>
    <property type="match status" value="1"/>
</dbReference>
<dbReference type="PANTHER" id="PTHR46558">
    <property type="entry name" value="TRACRIPTIONAL REGULATORY PROTEIN-RELATED-RELATED"/>
    <property type="match status" value="1"/>
</dbReference>
<keyword evidence="4" id="KW-1185">Reference proteome</keyword>
<evidence type="ECO:0000313" key="3">
    <source>
        <dbReference type="EMBL" id="ANS74524.1"/>
    </source>
</evidence>
<dbReference type="STRING" id="1462996.AWM70_07945"/>
<evidence type="ECO:0000256" key="1">
    <source>
        <dbReference type="ARBA" id="ARBA00023125"/>
    </source>
</evidence>
<proteinExistence type="predicted"/>
<protein>
    <submittedName>
        <fullName evidence="3">XRE family transcriptional regulator</fullName>
    </submittedName>
</protein>
<dbReference type="RefSeq" id="WP_068695277.1">
    <property type="nucleotide sequence ID" value="NZ_CP014167.1"/>
</dbReference>
<dbReference type="CDD" id="cd00093">
    <property type="entry name" value="HTH_XRE"/>
    <property type="match status" value="1"/>
</dbReference>
<dbReference type="InterPro" id="IPR010982">
    <property type="entry name" value="Lambda_DNA-bd_dom_sf"/>
</dbReference>
<dbReference type="GO" id="GO:0003677">
    <property type="term" value="F:DNA binding"/>
    <property type="evidence" value="ECO:0007669"/>
    <property type="project" value="UniProtKB-KW"/>
</dbReference>
<dbReference type="EMBL" id="CP014167">
    <property type="protein sequence ID" value="ANS74524.1"/>
    <property type="molecule type" value="Genomic_DNA"/>
</dbReference>
<reference evidence="3 4" key="1">
    <citation type="submission" date="2016-01" db="EMBL/GenBank/DDBJ databases">
        <title>Complete Genome Sequence of Paenibacillus yonginensis DCY84, a novel Plant Growth-Promoting Bacteria with Elicitation of Induced Systemic Resistance.</title>
        <authorList>
            <person name="Kim Y.J."/>
            <person name="Yang D.C."/>
            <person name="Sukweenadhi J."/>
        </authorList>
    </citation>
    <scope>NUCLEOTIDE SEQUENCE [LARGE SCALE GENOMIC DNA]</scope>
    <source>
        <strain evidence="3 4">DCY84</strain>
    </source>
</reference>
<dbReference type="AlphaFoldDB" id="A0A1B1MZC1"/>
<dbReference type="Gene3D" id="1.10.260.40">
    <property type="entry name" value="lambda repressor-like DNA-binding domains"/>
    <property type="match status" value="1"/>
</dbReference>
<sequence>MTSLISLEVGKKIRSIRKYKGISVEELGKIIYKSKATVSKYETGDIAMDIDTLYAIALALNVQVEQLLYSEPIKPSPLLENMPNTFFKNSNRFYSYFYDGRINKLIRCVVDIFPQTQDAGYKTMLYMNVRDFDQYWQCENSYAGHTEHYDTLTTLILTNQATPLEKLTINILASFLESEQKWGLMSGVSFRPFMPIALKMLFSRCPLTENQELINELKISRDDIRRMKMYNMFAIT</sequence>
<dbReference type="SMART" id="SM00530">
    <property type="entry name" value="HTH_XRE"/>
    <property type="match status" value="1"/>
</dbReference>
<dbReference type="OrthoDB" id="1623336at2"/>
<evidence type="ECO:0000259" key="2">
    <source>
        <dbReference type="PROSITE" id="PS50943"/>
    </source>
</evidence>
<evidence type="ECO:0000313" key="4">
    <source>
        <dbReference type="Proteomes" id="UP000092573"/>
    </source>
</evidence>
<keyword evidence="1" id="KW-0238">DNA-binding</keyword>
<dbReference type="InterPro" id="IPR001387">
    <property type="entry name" value="Cro/C1-type_HTH"/>
</dbReference>
<dbReference type="PROSITE" id="PS50943">
    <property type="entry name" value="HTH_CROC1"/>
    <property type="match status" value="1"/>
</dbReference>
<name>A0A1B1MZC1_9BACL</name>
<feature type="domain" description="HTH cro/C1-type" evidence="2">
    <location>
        <begin position="13"/>
        <end position="67"/>
    </location>
</feature>
<dbReference type="Proteomes" id="UP000092573">
    <property type="component" value="Chromosome"/>
</dbReference>
<dbReference type="PANTHER" id="PTHR46558:SF11">
    <property type="entry name" value="HTH-TYPE TRANSCRIPTIONAL REGULATOR XRE"/>
    <property type="match status" value="1"/>
</dbReference>
<dbReference type="SUPFAM" id="SSF47413">
    <property type="entry name" value="lambda repressor-like DNA-binding domains"/>
    <property type="match status" value="1"/>
</dbReference>